<dbReference type="SUPFAM" id="SSF88659">
    <property type="entry name" value="Sigma3 and sigma4 domains of RNA polymerase sigma factors"/>
    <property type="match status" value="1"/>
</dbReference>
<proteinExistence type="inferred from homology"/>
<evidence type="ECO:0000256" key="5">
    <source>
        <dbReference type="ARBA" id="ARBA00023163"/>
    </source>
</evidence>
<keyword evidence="4" id="KW-0238">DNA-binding</keyword>
<evidence type="ECO:0000313" key="9">
    <source>
        <dbReference type="Proteomes" id="UP001165283"/>
    </source>
</evidence>
<dbReference type="InterPro" id="IPR007630">
    <property type="entry name" value="RNA_pol_sigma70_r4"/>
</dbReference>
<dbReference type="CDD" id="cd06171">
    <property type="entry name" value="Sigma70_r4"/>
    <property type="match status" value="1"/>
</dbReference>
<evidence type="ECO:0000259" key="7">
    <source>
        <dbReference type="Pfam" id="PF04545"/>
    </source>
</evidence>
<evidence type="ECO:0000256" key="1">
    <source>
        <dbReference type="ARBA" id="ARBA00010641"/>
    </source>
</evidence>
<dbReference type="EMBL" id="JAGSOV010000089">
    <property type="protein sequence ID" value="MCO1660694.1"/>
    <property type="molecule type" value="Genomic_DNA"/>
</dbReference>
<dbReference type="Pfam" id="PF04542">
    <property type="entry name" value="Sigma70_r2"/>
    <property type="match status" value="1"/>
</dbReference>
<dbReference type="PANTHER" id="PTHR43133">
    <property type="entry name" value="RNA POLYMERASE ECF-TYPE SIGMA FACTO"/>
    <property type="match status" value="1"/>
</dbReference>
<dbReference type="Gene3D" id="1.10.10.10">
    <property type="entry name" value="Winged helix-like DNA-binding domain superfamily/Winged helix DNA-binding domain"/>
    <property type="match status" value="1"/>
</dbReference>
<dbReference type="PANTHER" id="PTHR43133:SF52">
    <property type="entry name" value="ECF RNA POLYMERASE SIGMA FACTOR SIGL"/>
    <property type="match status" value="1"/>
</dbReference>
<feature type="domain" description="RNA polymerase sigma-70 region 2" evidence="6">
    <location>
        <begin position="18"/>
        <end position="85"/>
    </location>
</feature>
<gene>
    <name evidence="8" type="ORF">KDL28_37155</name>
</gene>
<accession>A0ABT1ADN2</accession>
<dbReference type="InterPro" id="IPR013325">
    <property type="entry name" value="RNA_pol_sigma_r2"/>
</dbReference>
<evidence type="ECO:0000313" key="8">
    <source>
        <dbReference type="EMBL" id="MCO1660694.1"/>
    </source>
</evidence>
<comment type="caution">
    <text evidence="8">The sequence shown here is derived from an EMBL/GenBank/DDBJ whole genome shotgun (WGS) entry which is preliminary data.</text>
</comment>
<feature type="domain" description="RNA polymerase sigma-70 region 4" evidence="7">
    <location>
        <begin position="116"/>
        <end position="164"/>
    </location>
</feature>
<dbReference type="SUPFAM" id="SSF88946">
    <property type="entry name" value="Sigma2 domain of RNA polymerase sigma factors"/>
    <property type="match status" value="1"/>
</dbReference>
<evidence type="ECO:0000259" key="6">
    <source>
        <dbReference type="Pfam" id="PF04542"/>
    </source>
</evidence>
<dbReference type="InterPro" id="IPR013324">
    <property type="entry name" value="RNA_pol_sigma_r3/r4-like"/>
</dbReference>
<dbReference type="InterPro" id="IPR007627">
    <property type="entry name" value="RNA_pol_sigma70_r2"/>
</dbReference>
<keyword evidence="2" id="KW-0805">Transcription regulation</keyword>
<dbReference type="Gene3D" id="1.10.1740.10">
    <property type="match status" value="1"/>
</dbReference>
<dbReference type="InterPro" id="IPR039425">
    <property type="entry name" value="RNA_pol_sigma-70-like"/>
</dbReference>
<dbReference type="InterPro" id="IPR014284">
    <property type="entry name" value="RNA_pol_sigma-70_dom"/>
</dbReference>
<organism evidence="8 9">
    <name type="scientific">Pseudonocardia humida</name>
    <dbReference type="NCBI Taxonomy" id="2800819"/>
    <lineage>
        <taxon>Bacteria</taxon>
        <taxon>Bacillati</taxon>
        <taxon>Actinomycetota</taxon>
        <taxon>Actinomycetes</taxon>
        <taxon>Pseudonocardiales</taxon>
        <taxon>Pseudonocardiaceae</taxon>
        <taxon>Pseudonocardia</taxon>
    </lineage>
</organism>
<name>A0ABT1ADN2_9PSEU</name>
<protein>
    <submittedName>
        <fullName evidence="8">Sigma-70 family RNA polymerase sigma factor</fullName>
    </submittedName>
</protein>
<dbReference type="NCBIfam" id="TIGR02937">
    <property type="entry name" value="sigma70-ECF"/>
    <property type="match status" value="1"/>
</dbReference>
<keyword evidence="9" id="KW-1185">Reference proteome</keyword>
<evidence type="ECO:0000256" key="4">
    <source>
        <dbReference type="ARBA" id="ARBA00023125"/>
    </source>
</evidence>
<dbReference type="InterPro" id="IPR036388">
    <property type="entry name" value="WH-like_DNA-bd_sf"/>
</dbReference>
<sequence>MRTEPPSNPVLDSARGIWEEHGGAALAYAKWLTRDAATAEDVVQEALLRAWRHPSSLANGKGSVRGWLLTVVRNIIADRARAQRSRPAEVAETVQAGGIEHDHADRVVDSMVVFAVLGRLSAEHRAVLEHLHVHGRTVVETAEVLGIPVGTVKSRSHNAMRVLRGMVSPARGGLEQVA</sequence>
<dbReference type="Proteomes" id="UP001165283">
    <property type="component" value="Unassembled WGS sequence"/>
</dbReference>
<evidence type="ECO:0000256" key="2">
    <source>
        <dbReference type="ARBA" id="ARBA00023015"/>
    </source>
</evidence>
<reference evidence="8" key="1">
    <citation type="submission" date="2021-04" db="EMBL/GenBank/DDBJ databases">
        <title>Pseudonocardia sp. nov., isolated from sandy soil of mangrove forest.</title>
        <authorList>
            <person name="Zan Z."/>
            <person name="Huang R."/>
            <person name="Liu W."/>
        </authorList>
    </citation>
    <scope>NUCLEOTIDE SEQUENCE</scope>
    <source>
        <strain evidence="8">S2-4</strain>
    </source>
</reference>
<evidence type="ECO:0000256" key="3">
    <source>
        <dbReference type="ARBA" id="ARBA00023082"/>
    </source>
</evidence>
<keyword evidence="5" id="KW-0804">Transcription</keyword>
<dbReference type="Pfam" id="PF04545">
    <property type="entry name" value="Sigma70_r4"/>
    <property type="match status" value="1"/>
</dbReference>
<keyword evidence="3" id="KW-0731">Sigma factor</keyword>
<comment type="similarity">
    <text evidence="1">Belongs to the sigma-70 factor family. ECF subfamily.</text>
</comment>